<evidence type="ECO:0000313" key="2">
    <source>
        <dbReference type="Proteomes" id="UP000317122"/>
    </source>
</evidence>
<accession>A0A562P548</accession>
<dbReference type="OrthoDB" id="7960163at2"/>
<dbReference type="Pfam" id="PF01527">
    <property type="entry name" value="HTH_Tnp_1"/>
    <property type="match status" value="1"/>
</dbReference>
<evidence type="ECO:0000313" key="1">
    <source>
        <dbReference type="EMBL" id="TWI39585.1"/>
    </source>
</evidence>
<dbReference type="GO" id="GO:0004803">
    <property type="term" value="F:transposase activity"/>
    <property type="evidence" value="ECO:0007669"/>
    <property type="project" value="InterPro"/>
</dbReference>
<dbReference type="GO" id="GO:0043565">
    <property type="term" value="F:sequence-specific DNA binding"/>
    <property type="evidence" value="ECO:0007669"/>
    <property type="project" value="InterPro"/>
</dbReference>
<dbReference type="InterPro" id="IPR036388">
    <property type="entry name" value="WH-like_DNA-bd_sf"/>
</dbReference>
<keyword evidence="2" id="KW-1185">Reference proteome</keyword>
<reference evidence="1 2" key="1">
    <citation type="journal article" date="2015" name="Stand. Genomic Sci.">
        <title>Genomic Encyclopedia of Bacterial and Archaeal Type Strains, Phase III: the genomes of soil and plant-associated and newly described type strains.</title>
        <authorList>
            <person name="Whitman W.B."/>
            <person name="Woyke T."/>
            <person name="Klenk H.P."/>
            <person name="Zhou Y."/>
            <person name="Lilburn T.G."/>
            <person name="Beck B.J."/>
            <person name="De Vos P."/>
            <person name="Vandamme P."/>
            <person name="Eisen J.A."/>
            <person name="Garrity G."/>
            <person name="Hugenholtz P."/>
            <person name="Kyrpides N.C."/>
        </authorList>
    </citation>
    <scope>NUCLEOTIDE SEQUENCE [LARGE SCALE GENOMIC DNA]</scope>
    <source>
        <strain evidence="1 2">CGMCC 1.2546</strain>
    </source>
</reference>
<dbReference type="Gene3D" id="1.10.10.10">
    <property type="entry name" value="Winged helix-like DNA-binding domain superfamily/Winged helix DNA-binding domain"/>
    <property type="match status" value="1"/>
</dbReference>
<dbReference type="RefSeq" id="WP_145716032.1">
    <property type="nucleotide sequence ID" value="NZ_BSPF01000068.1"/>
</dbReference>
<dbReference type="AlphaFoldDB" id="A0A562P548"/>
<sequence>MGQEHSERRFSRELKLATVQRMAMGVNLRKLSRELGVSRKDFFQWQKQFGVGGSSALRGAAVRGAPKRCG</sequence>
<dbReference type="SUPFAM" id="SSF48295">
    <property type="entry name" value="TrpR-like"/>
    <property type="match status" value="1"/>
</dbReference>
<proteinExistence type="predicted"/>
<dbReference type="InterPro" id="IPR002514">
    <property type="entry name" value="Transposase_8"/>
</dbReference>
<organism evidence="1 2">
    <name type="scientific">Mesorhizobium tianshanense</name>
    <dbReference type="NCBI Taxonomy" id="39844"/>
    <lineage>
        <taxon>Bacteria</taxon>
        <taxon>Pseudomonadati</taxon>
        <taxon>Pseudomonadota</taxon>
        <taxon>Alphaproteobacteria</taxon>
        <taxon>Hyphomicrobiales</taxon>
        <taxon>Phyllobacteriaceae</taxon>
        <taxon>Mesorhizobium</taxon>
    </lineage>
</organism>
<protein>
    <submittedName>
        <fullName evidence="1">Transposase</fullName>
    </submittedName>
</protein>
<dbReference type="EMBL" id="VLKT01000009">
    <property type="protein sequence ID" value="TWI39585.1"/>
    <property type="molecule type" value="Genomic_DNA"/>
</dbReference>
<dbReference type="Proteomes" id="UP000317122">
    <property type="component" value="Unassembled WGS sequence"/>
</dbReference>
<dbReference type="GO" id="GO:0006313">
    <property type="term" value="P:DNA transposition"/>
    <property type="evidence" value="ECO:0007669"/>
    <property type="project" value="InterPro"/>
</dbReference>
<dbReference type="InterPro" id="IPR010921">
    <property type="entry name" value="Trp_repressor/repl_initiator"/>
</dbReference>
<name>A0A562P548_9HYPH</name>
<gene>
    <name evidence="1" type="ORF">IQ26_01815</name>
</gene>
<comment type="caution">
    <text evidence="1">The sequence shown here is derived from an EMBL/GenBank/DDBJ whole genome shotgun (WGS) entry which is preliminary data.</text>
</comment>